<organism evidence="1 2">
    <name type="scientific">Pisolithus tinctorius Marx 270</name>
    <dbReference type="NCBI Taxonomy" id="870435"/>
    <lineage>
        <taxon>Eukaryota</taxon>
        <taxon>Fungi</taxon>
        <taxon>Dikarya</taxon>
        <taxon>Basidiomycota</taxon>
        <taxon>Agaricomycotina</taxon>
        <taxon>Agaricomycetes</taxon>
        <taxon>Agaricomycetidae</taxon>
        <taxon>Boletales</taxon>
        <taxon>Sclerodermatineae</taxon>
        <taxon>Pisolithaceae</taxon>
        <taxon>Pisolithus</taxon>
    </lineage>
</organism>
<evidence type="ECO:0000313" key="1">
    <source>
        <dbReference type="EMBL" id="KIO09154.1"/>
    </source>
</evidence>
<reference evidence="2" key="2">
    <citation type="submission" date="2015-01" db="EMBL/GenBank/DDBJ databases">
        <title>Evolutionary Origins and Diversification of the Mycorrhizal Mutualists.</title>
        <authorList>
            <consortium name="DOE Joint Genome Institute"/>
            <consortium name="Mycorrhizal Genomics Consortium"/>
            <person name="Kohler A."/>
            <person name="Kuo A."/>
            <person name="Nagy L.G."/>
            <person name="Floudas D."/>
            <person name="Copeland A."/>
            <person name="Barry K.W."/>
            <person name="Cichocki N."/>
            <person name="Veneault-Fourrey C."/>
            <person name="LaButti K."/>
            <person name="Lindquist E.A."/>
            <person name="Lipzen A."/>
            <person name="Lundell T."/>
            <person name="Morin E."/>
            <person name="Murat C."/>
            <person name="Riley R."/>
            <person name="Ohm R."/>
            <person name="Sun H."/>
            <person name="Tunlid A."/>
            <person name="Henrissat B."/>
            <person name="Grigoriev I.V."/>
            <person name="Hibbett D.S."/>
            <person name="Martin F."/>
        </authorList>
    </citation>
    <scope>NUCLEOTIDE SEQUENCE [LARGE SCALE GENOMIC DNA]</scope>
    <source>
        <strain evidence="2">Marx 270</strain>
    </source>
</reference>
<evidence type="ECO:0000313" key="2">
    <source>
        <dbReference type="Proteomes" id="UP000054217"/>
    </source>
</evidence>
<name>A0A0C3PLI0_PISTI</name>
<dbReference type="EMBL" id="KN831955">
    <property type="protein sequence ID" value="KIO09154.1"/>
    <property type="molecule type" value="Genomic_DNA"/>
</dbReference>
<feature type="non-terminal residue" evidence="1">
    <location>
        <position position="112"/>
    </location>
</feature>
<keyword evidence="2" id="KW-1185">Reference proteome</keyword>
<dbReference type="InParanoid" id="A0A0C3PLI0"/>
<dbReference type="OrthoDB" id="301415at2759"/>
<reference evidence="1 2" key="1">
    <citation type="submission" date="2014-04" db="EMBL/GenBank/DDBJ databases">
        <authorList>
            <consortium name="DOE Joint Genome Institute"/>
            <person name="Kuo A."/>
            <person name="Kohler A."/>
            <person name="Costa M.D."/>
            <person name="Nagy L.G."/>
            <person name="Floudas D."/>
            <person name="Copeland A."/>
            <person name="Barry K.W."/>
            <person name="Cichocki N."/>
            <person name="Veneault-Fourrey C."/>
            <person name="LaButti K."/>
            <person name="Lindquist E.A."/>
            <person name="Lipzen A."/>
            <person name="Lundell T."/>
            <person name="Morin E."/>
            <person name="Murat C."/>
            <person name="Sun H."/>
            <person name="Tunlid A."/>
            <person name="Henrissat B."/>
            <person name="Grigoriev I.V."/>
            <person name="Hibbett D.S."/>
            <person name="Martin F."/>
            <person name="Nordberg H.P."/>
            <person name="Cantor M.N."/>
            <person name="Hua S.X."/>
        </authorList>
    </citation>
    <scope>NUCLEOTIDE SEQUENCE [LARGE SCALE GENOMIC DNA]</scope>
    <source>
        <strain evidence="1 2">Marx 270</strain>
    </source>
</reference>
<sequence length="112" mass="12461">DELLKLHCEANTLYWAKVLLAMTYEFIYSAISSAEHPPLFEIPKLRFVEAGLALAHSQSKGPGPINPKLSGMASGMYLLEEKIEGGHVVFKKFIHNMDCGPSLDEYEDAHNV</sequence>
<feature type="non-terminal residue" evidence="1">
    <location>
        <position position="1"/>
    </location>
</feature>
<dbReference type="AlphaFoldDB" id="A0A0C3PLI0"/>
<dbReference type="Proteomes" id="UP000054217">
    <property type="component" value="Unassembled WGS sequence"/>
</dbReference>
<dbReference type="HOGENOM" id="CLU_073913_3_0_1"/>
<protein>
    <submittedName>
        <fullName evidence="1">Uncharacterized protein</fullName>
    </submittedName>
</protein>
<dbReference type="STRING" id="870435.A0A0C3PLI0"/>
<accession>A0A0C3PLI0</accession>
<proteinExistence type="predicted"/>
<gene>
    <name evidence="1" type="ORF">M404DRAFT_102837</name>
</gene>